<dbReference type="GO" id="GO:0006935">
    <property type="term" value="P:chemotaxis"/>
    <property type="evidence" value="ECO:0007669"/>
    <property type="project" value="UniProtKB-KW"/>
</dbReference>
<evidence type="ECO:0000256" key="1">
    <source>
        <dbReference type="ARBA" id="ARBA00004429"/>
    </source>
</evidence>
<keyword evidence="9" id="KW-0375">Hydrogen ion transport</keyword>
<dbReference type="GO" id="GO:0071978">
    <property type="term" value="P:bacterial-type flagellum-dependent swarming motility"/>
    <property type="evidence" value="ECO:0007669"/>
    <property type="project" value="InterPro"/>
</dbReference>
<name>A0A248JQU0_9PROT</name>
<keyword evidence="6" id="KW-0997">Cell inner membrane</keyword>
<feature type="domain" description="Motility protein A N-terminal" evidence="15">
    <location>
        <begin position="4"/>
        <end position="95"/>
    </location>
</feature>
<keyword evidence="10 13" id="KW-1133">Transmembrane helix</keyword>
<evidence type="ECO:0000259" key="15">
    <source>
        <dbReference type="Pfam" id="PF20560"/>
    </source>
</evidence>
<keyword evidence="12 13" id="KW-0472">Membrane</keyword>
<dbReference type="InterPro" id="IPR000540">
    <property type="entry name" value="Flag_MotA_CS"/>
</dbReference>
<keyword evidence="8" id="KW-0283">Flagellar rotation</keyword>
<evidence type="ECO:0000313" key="16">
    <source>
        <dbReference type="EMBL" id="ASG20880.1"/>
    </source>
</evidence>
<keyword evidence="17" id="KW-1185">Reference proteome</keyword>
<evidence type="ECO:0000256" key="6">
    <source>
        <dbReference type="ARBA" id="ARBA00022519"/>
    </source>
</evidence>
<dbReference type="RefSeq" id="WP_088871686.1">
    <property type="nucleotide sequence ID" value="NZ_CP022110.1"/>
</dbReference>
<evidence type="ECO:0000256" key="9">
    <source>
        <dbReference type="ARBA" id="ARBA00022781"/>
    </source>
</evidence>
<sequence length="286" mass="30910">MFAMIGLGAVFLCVFGSYAVGGGKIAVILDALPGEVVTIGGAAVCAFLTANSTDVIRHSTAAVKRIFRGARYGKREYMDLLALLYRMLRSIKTKGVLSIEQHIEKPFESSLFNAHPLVLRDVATVEFITDYMRMFSTGVDSPLELDALMEREIEKARHEDLHPAHAFSVMADGMPALGIVAAVLGVIKTMGSITEPPEVLGGLIGHALVGTFMGIFLAYCIVAPVAARLRGIAEEENRFRHVVRAAITAHLAGYAPQVSIEAARKEIPTEHMPKFYELEEALAAVA</sequence>
<dbReference type="GO" id="GO:0005886">
    <property type="term" value="C:plasma membrane"/>
    <property type="evidence" value="ECO:0007669"/>
    <property type="project" value="UniProtKB-SubCell"/>
</dbReference>
<accession>A0A248JQU0</accession>
<dbReference type="PROSITE" id="PS01307">
    <property type="entry name" value="MOTA"/>
    <property type="match status" value="1"/>
</dbReference>
<dbReference type="EMBL" id="CP022110">
    <property type="protein sequence ID" value="ASG20880.1"/>
    <property type="molecule type" value="Genomic_DNA"/>
</dbReference>
<gene>
    <name evidence="16" type="primary">motA</name>
    <name evidence="16" type="ORF">Y958_08685</name>
</gene>
<evidence type="ECO:0000256" key="2">
    <source>
        <dbReference type="ARBA" id="ARBA00008038"/>
    </source>
</evidence>
<evidence type="ECO:0000256" key="3">
    <source>
        <dbReference type="ARBA" id="ARBA00022448"/>
    </source>
</evidence>
<keyword evidence="11" id="KW-0406">Ion transport</keyword>
<keyword evidence="16" id="KW-0282">Flagellum</keyword>
<keyword evidence="3" id="KW-0813">Transport</keyword>
<feature type="transmembrane region" description="Helical" evidence="13">
    <location>
        <begin position="31"/>
        <end position="50"/>
    </location>
</feature>
<protein>
    <submittedName>
        <fullName evidence="16">Flagellar motor stator protein MotA</fullName>
    </submittedName>
</protein>
<evidence type="ECO:0000313" key="17">
    <source>
        <dbReference type="Proteomes" id="UP000197153"/>
    </source>
</evidence>
<organism evidence="16 17">
    <name type="scientific">Nitrospirillum viridazoti CBAmc</name>
    <dbReference type="NCBI Taxonomy" id="1441467"/>
    <lineage>
        <taxon>Bacteria</taxon>
        <taxon>Pseudomonadati</taxon>
        <taxon>Pseudomonadota</taxon>
        <taxon>Alphaproteobacteria</taxon>
        <taxon>Rhodospirillales</taxon>
        <taxon>Azospirillaceae</taxon>
        <taxon>Nitrospirillum</taxon>
        <taxon>Nitrospirillum viridazoti</taxon>
    </lineage>
</organism>
<dbReference type="NCBIfam" id="TIGR03818">
    <property type="entry name" value="MotA1"/>
    <property type="match status" value="1"/>
</dbReference>
<dbReference type="AlphaFoldDB" id="A0A248JQU0"/>
<evidence type="ECO:0000256" key="13">
    <source>
        <dbReference type="SAM" id="Phobius"/>
    </source>
</evidence>
<dbReference type="InterPro" id="IPR002898">
    <property type="entry name" value="MotA_ExbB_proton_chnl"/>
</dbReference>
<keyword evidence="16" id="KW-0966">Cell projection</keyword>
<evidence type="ECO:0000259" key="14">
    <source>
        <dbReference type="Pfam" id="PF01618"/>
    </source>
</evidence>
<feature type="transmembrane region" description="Helical" evidence="13">
    <location>
        <begin position="164"/>
        <end position="187"/>
    </location>
</feature>
<keyword evidence="4" id="KW-1003">Cell membrane</keyword>
<evidence type="ECO:0000256" key="5">
    <source>
        <dbReference type="ARBA" id="ARBA00022500"/>
    </source>
</evidence>
<proteinExistence type="inferred from homology"/>
<evidence type="ECO:0000256" key="10">
    <source>
        <dbReference type="ARBA" id="ARBA00022989"/>
    </source>
</evidence>
<evidence type="ECO:0000256" key="12">
    <source>
        <dbReference type="ARBA" id="ARBA00023136"/>
    </source>
</evidence>
<comment type="subcellular location">
    <subcellularLocation>
        <location evidence="1">Cell inner membrane</location>
        <topology evidence="1">Multi-pass membrane protein</topology>
    </subcellularLocation>
</comment>
<dbReference type="InterPro" id="IPR022522">
    <property type="entry name" value="Flagellar_motor_stator_MotA"/>
</dbReference>
<dbReference type="GO" id="GO:1902600">
    <property type="term" value="P:proton transmembrane transport"/>
    <property type="evidence" value="ECO:0007669"/>
    <property type="project" value="UniProtKB-KW"/>
</dbReference>
<evidence type="ECO:0000256" key="7">
    <source>
        <dbReference type="ARBA" id="ARBA00022692"/>
    </source>
</evidence>
<dbReference type="InterPro" id="IPR047055">
    <property type="entry name" value="MotA-like"/>
</dbReference>
<feature type="domain" description="MotA/TolQ/ExbB proton channel" evidence="14">
    <location>
        <begin position="140"/>
        <end position="236"/>
    </location>
</feature>
<evidence type="ECO:0000256" key="8">
    <source>
        <dbReference type="ARBA" id="ARBA00022779"/>
    </source>
</evidence>
<reference evidence="16 17" key="1">
    <citation type="submission" date="2017-06" db="EMBL/GenBank/DDBJ databases">
        <title>Complete genome sequence of Nitrospirillum amazonense strain CBAmC, an endophytic nitrogen-fixing and plant growth-promoting bacterium, isolated from sugarcane.</title>
        <authorList>
            <person name="Schwab S."/>
            <person name="dos Santos Teixeira K.R."/>
            <person name="Simoes Araujo J.L."/>
            <person name="Soares Vidal M."/>
            <person name="Borges de Freitas H.R."/>
            <person name="Rivello Crivelaro A.L."/>
            <person name="Bueno de Camargo Nunes A."/>
            <person name="dos Santos C.M."/>
            <person name="Palmeira da Silva Rosa D."/>
            <person name="da Silva Padilha D."/>
            <person name="da Silva E."/>
            <person name="Araujo Terra L."/>
            <person name="Soares Mendes V."/>
            <person name="Farinelli L."/>
            <person name="Magalhaes Cruz L."/>
            <person name="Baldani J.I."/>
        </authorList>
    </citation>
    <scope>NUCLEOTIDE SEQUENCE [LARGE SCALE GENOMIC DNA]</scope>
    <source>
        <strain evidence="16 17">CBAmC</strain>
    </source>
</reference>
<dbReference type="InterPro" id="IPR046786">
    <property type="entry name" value="MotA_N"/>
</dbReference>
<dbReference type="Proteomes" id="UP000197153">
    <property type="component" value="Chromosome 1"/>
</dbReference>
<keyword evidence="5" id="KW-0145">Chemotaxis</keyword>
<feature type="transmembrane region" description="Helical" evidence="13">
    <location>
        <begin position="199"/>
        <end position="222"/>
    </location>
</feature>
<dbReference type="PANTHER" id="PTHR30433">
    <property type="entry name" value="CHEMOTAXIS PROTEIN MOTA"/>
    <property type="match status" value="1"/>
</dbReference>
<dbReference type="PANTHER" id="PTHR30433:SF4">
    <property type="entry name" value="MOTILITY PROTEIN A"/>
    <property type="match status" value="1"/>
</dbReference>
<dbReference type="KEGG" id="nao:Y958_08685"/>
<dbReference type="Pfam" id="PF20560">
    <property type="entry name" value="MotA_N"/>
    <property type="match status" value="1"/>
</dbReference>
<dbReference type="Pfam" id="PF01618">
    <property type="entry name" value="MotA_ExbB"/>
    <property type="match status" value="1"/>
</dbReference>
<evidence type="ECO:0000256" key="4">
    <source>
        <dbReference type="ARBA" id="ARBA00022475"/>
    </source>
</evidence>
<keyword evidence="7 13" id="KW-0812">Transmembrane</keyword>
<comment type="similarity">
    <text evidence="2">Belongs to the MotA family.</text>
</comment>
<keyword evidence="16" id="KW-0969">Cilium</keyword>
<evidence type="ECO:0000256" key="11">
    <source>
        <dbReference type="ARBA" id="ARBA00023065"/>
    </source>
</evidence>